<dbReference type="EMBL" id="FLUQ01000002">
    <property type="protein sequence ID" value="SBW05212.1"/>
    <property type="molecule type" value="Genomic_DNA"/>
</dbReference>
<sequence length="266" mass="29741">MSQDIVSIRGKIKQVHSALRQGKPVPAVQAVIGTLRLMLSTPLMKGERDEFGGLVRDALDHINSDPGIRKIYPLALSYVPGEEKKLFEDMHELLEVLKEETMSEVEELAKAMAAKKEAALVKGQEHLDNKDYDSARSVFTSITGEFPDDSHLQGAIGEKYLNAGLYEDAASSFAEAVNLDPNALHNYNRLAIALRKLGRFDVAEEYYMRALPLAPEDPNLLFNIGRLYLEWQQWGKAVEFGEKAHAVNPAFAEAEKLANFARKRMQ</sequence>
<dbReference type="InterPro" id="IPR011990">
    <property type="entry name" value="TPR-like_helical_dom_sf"/>
</dbReference>
<feature type="repeat" description="TPR" evidence="2">
    <location>
        <begin position="184"/>
        <end position="217"/>
    </location>
</feature>
<dbReference type="PROSITE" id="PS50005">
    <property type="entry name" value="TPR"/>
    <property type="match status" value="3"/>
</dbReference>
<dbReference type="PANTHER" id="PTHR45188">
    <property type="entry name" value="DNAJ PROTEIN P58IPK HOMOLOG"/>
    <property type="match status" value="1"/>
</dbReference>
<dbReference type="Pfam" id="PF13424">
    <property type="entry name" value="TPR_12"/>
    <property type="match status" value="1"/>
</dbReference>
<reference evidence="3" key="1">
    <citation type="submission" date="2016-04" db="EMBL/GenBank/DDBJ databases">
        <authorList>
            <person name="Evans L.H."/>
            <person name="Alamgir A."/>
            <person name="Owens N."/>
            <person name="Weber N.D."/>
            <person name="Virtaneva K."/>
            <person name="Barbian K."/>
            <person name="Babar A."/>
            <person name="Rosenke K."/>
        </authorList>
    </citation>
    <scope>NUCLEOTIDE SEQUENCE</scope>
    <source>
        <strain evidence="3">86</strain>
    </source>
</reference>
<dbReference type="AlphaFoldDB" id="A0A212K0R5"/>
<organism evidence="3">
    <name type="scientific">uncultured delta proteobacterium</name>
    <dbReference type="NCBI Taxonomy" id="34034"/>
    <lineage>
        <taxon>Bacteria</taxon>
        <taxon>Deltaproteobacteria</taxon>
        <taxon>environmental samples</taxon>
    </lineage>
</organism>
<gene>
    <name evidence="3" type="ORF">KL86DPRO_20448</name>
</gene>
<evidence type="ECO:0000256" key="2">
    <source>
        <dbReference type="PROSITE-ProRule" id="PRU00339"/>
    </source>
</evidence>
<dbReference type="SMART" id="SM00028">
    <property type="entry name" value="TPR"/>
    <property type="match status" value="3"/>
</dbReference>
<feature type="repeat" description="TPR" evidence="2">
    <location>
        <begin position="218"/>
        <end position="251"/>
    </location>
</feature>
<dbReference type="Pfam" id="PF14559">
    <property type="entry name" value="TPR_19"/>
    <property type="match status" value="1"/>
</dbReference>
<proteinExistence type="predicted"/>
<protein>
    <submittedName>
        <fullName evidence="3">TPR domain protein</fullName>
    </submittedName>
</protein>
<evidence type="ECO:0000313" key="3">
    <source>
        <dbReference type="EMBL" id="SBW05212.1"/>
    </source>
</evidence>
<keyword evidence="2" id="KW-0802">TPR repeat</keyword>
<keyword evidence="1" id="KW-0677">Repeat</keyword>
<feature type="repeat" description="TPR" evidence="2">
    <location>
        <begin position="150"/>
        <end position="183"/>
    </location>
</feature>
<evidence type="ECO:0000256" key="1">
    <source>
        <dbReference type="ARBA" id="ARBA00022737"/>
    </source>
</evidence>
<accession>A0A212K0R5</accession>
<dbReference type="SUPFAM" id="SSF48452">
    <property type="entry name" value="TPR-like"/>
    <property type="match status" value="1"/>
</dbReference>
<dbReference type="Gene3D" id="1.25.40.10">
    <property type="entry name" value="Tetratricopeptide repeat domain"/>
    <property type="match status" value="1"/>
</dbReference>
<dbReference type="PANTHER" id="PTHR45188:SF2">
    <property type="entry name" value="DNAJ HOMOLOG SUBFAMILY C MEMBER 7"/>
    <property type="match status" value="1"/>
</dbReference>
<name>A0A212K0R5_9DELT</name>
<dbReference type="InterPro" id="IPR019734">
    <property type="entry name" value="TPR_rpt"/>
</dbReference>